<proteinExistence type="predicted"/>
<gene>
    <name evidence="2" type="primary">TTLL10</name>
</gene>
<dbReference type="PANTHER" id="PTHR46810:SF1">
    <property type="entry name" value="INACTIVE POLYGLYCYLASE TTLL10"/>
    <property type="match status" value="1"/>
</dbReference>
<dbReference type="Gene3D" id="3.30.470.20">
    <property type="entry name" value="ATP-grasp fold, B domain"/>
    <property type="match status" value="1"/>
</dbReference>
<evidence type="ECO:0000313" key="2">
    <source>
        <dbReference type="Ensembl" id="ENSSHAP00000007354.2"/>
    </source>
</evidence>
<evidence type="ECO:0000313" key="3">
    <source>
        <dbReference type="Proteomes" id="UP000007648"/>
    </source>
</evidence>
<dbReference type="InterPro" id="IPR027752">
    <property type="entry name" value="TTLL10"/>
</dbReference>
<name>G3VVZ9_SARHA</name>
<dbReference type="InterPro" id="IPR004344">
    <property type="entry name" value="TTL/TTLL_fam"/>
</dbReference>
<sequence length="655" mass="74029">MFWNEKEPFRESLPFQWEPEGSIICTNDLNVTKIDIQASPGPKKGSKSLSKSGRLRLGKARPSGSGGGNGSHPAKSPPSEVQGTSIRTKSISKVGPATIKRSRSSKVTSRGRSKRRGIRVGLNSQETGAPAHPETRAVTKTEASGIQTHHTHPTEEPTLGEKKLLPPSQGPFFYIGGTNGAVLISSYCRSKGWQRIHDNRREDYKLKWCETKCRDTYYSFREGEQLLYQIPNNKLLTTKIGLLNALREYARVMSKISRSPTAAHIKVLKMEDFFPETYRLDVKDERENFITVFHDEEIWICKPTASNQGKGIFLIRTQEEAISLQAKMQSIEDDPTYKKMPFKAPQARVIQRYIHNPLLLDGKKFDVRSYLLIACAMPYMVFFSHGYARLTLSLYDPKAKDLAGHLTNQFMQKKSPLYVLLKEETVWSMERLNKHINEKFRRAKGLPRDWVLTTFTKRMQQIMLQCFLAVKSKLECKLGYFDLIGCDFLIDENFKVWLLEMNSNPALHTNCEVLKEVVPRVVHETLDLALETFHKSLRTERMFPLLSQRNFVLLHSGEDDVWPRSIRLRSPSRPLKLSCEPSYQAMNLLSSTTGSSPAKAADRSLKKPDSAKPSLKRTGLSAPPVPVHPKSESPPCARLSAGAGDKQARESGISP</sequence>
<dbReference type="eggNOG" id="KOG2158">
    <property type="taxonomic scope" value="Eukaryota"/>
</dbReference>
<dbReference type="PANTHER" id="PTHR46810">
    <property type="entry name" value="INACTIVE POLYGLYCYLASE TTLL10"/>
    <property type="match status" value="1"/>
</dbReference>
<dbReference type="PROSITE" id="PS51221">
    <property type="entry name" value="TTL"/>
    <property type="match status" value="1"/>
</dbReference>
<feature type="region of interest" description="Disordered" evidence="1">
    <location>
        <begin position="589"/>
        <end position="655"/>
    </location>
</feature>
<keyword evidence="3" id="KW-1185">Reference proteome</keyword>
<feature type="region of interest" description="Disordered" evidence="1">
    <location>
        <begin position="36"/>
        <end position="136"/>
    </location>
</feature>
<reference evidence="2" key="2">
    <citation type="submission" date="2025-08" db="UniProtKB">
        <authorList>
            <consortium name="Ensembl"/>
        </authorList>
    </citation>
    <scope>IDENTIFICATION</scope>
</reference>
<dbReference type="GO" id="GO:0070737">
    <property type="term" value="F:protein-glycine ligase activity, elongating"/>
    <property type="evidence" value="ECO:0007669"/>
    <property type="project" value="TreeGrafter"/>
</dbReference>
<dbReference type="STRING" id="9305.ENSSHAP00000007354"/>
<organism evidence="2 3">
    <name type="scientific">Sarcophilus harrisii</name>
    <name type="common">Tasmanian devil</name>
    <name type="synonym">Sarcophilus laniarius</name>
    <dbReference type="NCBI Taxonomy" id="9305"/>
    <lineage>
        <taxon>Eukaryota</taxon>
        <taxon>Metazoa</taxon>
        <taxon>Chordata</taxon>
        <taxon>Craniata</taxon>
        <taxon>Vertebrata</taxon>
        <taxon>Euteleostomi</taxon>
        <taxon>Mammalia</taxon>
        <taxon>Metatheria</taxon>
        <taxon>Dasyuromorphia</taxon>
        <taxon>Dasyuridae</taxon>
        <taxon>Sarcophilus</taxon>
    </lineage>
</organism>
<feature type="compositionally biased region" description="Basic residues" evidence="1">
    <location>
        <begin position="100"/>
        <end position="118"/>
    </location>
</feature>
<dbReference type="HOGENOM" id="CLU_022993_2_0_1"/>
<feature type="compositionally biased region" description="Basic and acidic residues" evidence="1">
    <location>
        <begin position="600"/>
        <end position="610"/>
    </location>
</feature>
<accession>G3VVZ9</accession>
<dbReference type="Ensembl" id="ENSSHAT00000007416.2">
    <property type="protein sequence ID" value="ENSSHAP00000007354.2"/>
    <property type="gene ID" value="ENSSHAG00000006394.2"/>
</dbReference>
<evidence type="ECO:0000256" key="1">
    <source>
        <dbReference type="SAM" id="MobiDB-lite"/>
    </source>
</evidence>
<dbReference type="GeneTree" id="ENSGT00940000160919"/>
<protein>
    <submittedName>
        <fullName evidence="2">Tubulin tyrosine ligase like 10</fullName>
    </submittedName>
</protein>
<feature type="compositionally biased region" description="Low complexity" evidence="1">
    <location>
        <begin position="39"/>
        <end position="52"/>
    </location>
</feature>
<dbReference type="Proteomes" id="UP000007648">
    <property type="component" value="Unassembled WGS sequence"/>
</dbReference>
<dbReference type="Pfam" id="PF03133">
    <property type="entry name" value="TTL"/>
    <property type="match status" value="1"/>
</dbReference>
<reference evidence="2 3" key="1">
    <citation type="journal article" date="2011" name="Proc. Natl. Acad. Sci. U.S.A.">
        <title>Genetic diversity and population structure of the endangered marsupial Sarcophilus harrisii (Tasmanian devil).</title>
        <authorList>
            <person name="Miller W."/>
            <person name="Hayes V.M."/>
            <person name="Ratan A."/>
            <person name="Petersen D.C."/>
            <person name="Wittekindt N.E."/>
            <person name="Miller J."/>
            <person name="Walenz B."/>
            <person name="Knight J."/>
            <person name="Qi J."/>
            <person name="Zhao F."/>
            <person name="Wang Q."/>
            <person name="Bedoya-Reina O.C."/>
            <person name="Katiyar N."/>
            <person name="Tomsho L.P."/>
            <person name="Kasson L.M."/>
            <person name="Hardie R.A."/>
            <person name="Woodbridge P."/>
            <person name="Tindall E.A."/>
            <person name="Bertelsen M.F."/>
            <person name="Dixon D."/>
            <person name="Pyecroft S."/>
            <person name="Helgen K.M."/>
            <person name="Lesk A.M."/>
            <person name="Pringle T.H."/>
            <person name="Patterson N."/>
            <person name="Zhang Y."/>
            <person name="Kreiss A."/>
            <person name="Woods G.M."/>
            <person name="Jones M.E."/>
            <person name="Schuster S.C."/>
        </authorList>
    </citation>
    <scope>NUCLEOTIDE SEQUENCE [LARGE SCALE GENOMIC DNA]</scope>
</reference>
<dbReference type="AlphaFoldDB" id="G3VVZ9"/>
<dbReference type="SUPFAM" id="SSF56059">
    <property type="entry name" value="Glutathione synthetase ATP-binding domain-like"/>
    <property type="match status" value="1"/>
</dbReference>
<reference evidence="2" key="3">
    <citation type="submission" date="2025-09" db="UniProtKB">
        <authorList>
            <consortium name="Ensembl"/>
        </authorList>
    </citation>
    <scope>IDENTIFICATION</scope>
</reference>
<feature type="compositionally biased region" description="Polar residues" evidence="1">
    <location>
        <begin position="79"/>
        <end position="91"/>
    </location>
</feature>